<protein>
    <submittedName>
        <fullName evidence="2">29193_t:CDS:1</fullName>
    </submittedName>
</protein>
<reference evidence="2 3" key="1">
    <citation type="submission" date="2021-06" db="EMBL/GenBank/DDBJ databases">
        <authorList>
            <person name="Kallberg Y."/>
            <person name="Tangrot J."/>
            <person name="Rosling A."/>
        </authorList>
    </citation>
    <scope>NUCLEOTIDE SEQUENCE [LARGE SCALE GENOMIC DNA]</scope>
    <source>
        <strain evidence="2 3">120-4 pot B 10/14</strain>
    </source>
</reference>
<dbReference type="EMBL" id="CAJVQB010020832">
    <property type="protein sequence ID" value="CAG8795498.1"/>
    <property type="molecule type" value="Genomic_DNA"/>
</dbReference>
<feature type="compositionally biased region" description="Polar residues" evidence="1">
    <location>
        <begin position="186"/>
        <end position="205"/>
    </location>
</feature>
<proteinExistence type="predicted"/>
<name>A0ABN7VRM4_GIGMA</name>
<evidence type="ECO:0000256" key="1">
    <source>
        <dbReference type="SAM" id="MobiDB-lite"/>
    </source>
</evidence>
<feature type="compositionally biased region" description="Polar residues" evidence="1">
    <location>
        <begin position="93"/>
        <end position="139"/>
    </location>
</feature>
<feature type="compositionally biased region" description="Polar residues" evidence="1">
    <location>
        <begin position="147"/>
        <end position="159"/>
    </location>
</feature>
<feature type="region of interest" description="Disordered" evidence="1">
    <location>
        <begin position="93"/>
        <end position="205"/>
    </location>
</feature>
<keyword evidence="3" id="KW-1185">Reference proteome</keyword>
<evidence type="ECO:0000313" key="2">
    <source>
        <dbReference type="EMBL" id="CAG8795498.1"/>
    </source>
</evidence>
<organism evidence="2 3">
    <name type="scientific">Gigaspora margarita</name>
    <dbReference type="NCBI Taxonomy" id="4874"/>
    <lineage>
        <taxon>Eukaryota</taxon>
        <taxon>Fungi</taxon>
        <taxon>Fungi incertae sedis</taxon>
        <taxon>Mucoromycota</taxon>
        <taxon>Glomeromycotina</taxon>
        <taxon>Glomeromycetes</taxon>
        <taxon>Diversisporales</taxon>
        <taxon>Gigasporaceae</taxon>
        <taxon>Gigaspora</taxon>
    </lineage>
</organism>
<evidence type="ECO:0000313" key="3">
    <source>
        <dbReference type="Proteomes" id="UP000789901"/>
    </source>
</evidence>
<accession>A0ABN7VRM4</accession>
<feature type="compositionally biased region" description="Basic and acidic residues" evidence="1">
    <location>
        <begin position="160"/>
        <end position="171"/>
    </location>
</feature>
<sequence length="205" mass="23039">MVRVRGNKNSGRARVINKSHIQCPAYNLIAQWVLDTWNNIDPILICKSFKYYSISNSQNRKEDHLIFDYDQLGPQTNSHNYIYIQEGLNDISEGSNINTEGGSSDNMEGSFSDNMEEGSSNNTNKSLNVGTSEHLNNNPVEEINLISDDNSQVSENESGNSRESKVNHVNDDEYTSNNSEDDDNYASENGSHYISNNDKTNTELT</sequence>
<dbReference type="Proteomes" id="UP000789901">
    <property type="component" value="Unassembled WGS sequence"/>
</dbReference>
<gene>
    <name evidence="2" type="ORF">GMARGA_LOCUS21997</name>
</gene>
<comment type="caution">
    <text evidence="2">The sequence shown here is derived from an EMBL/GenBank/DDBJ whole genome shotgun (WGS) entry which is preliminary data.</text>
</comment>